<dbReference type="SUPFAM" id="SSF55424">
    <property type="entry name" value="FAD/NAD-linked reductases, dimerisation (C-terminal) domain"/>
    <property type="match status" value="1"/>
</dbReference>
<dbReference type="Gene3D" id="3.30.390.30">
    <property type="match status" value="1"/>
</dbReference>
<name>A0AAF3J4Y4_9BILA</name>
<dbReference type="EC" id="1.8.1.9" evidence="3"/>
<feature type="compositionally biased region" description="Basic and acidic residues" evidence="13">
    <location>
        <begin position="39"/>
        <end position="62"/>
    </location>
</feature>
<dbReference type="Pfam" id="PF07992">
    <property type="entry name" value="Pyr_redox_2"/>
    <property type="match status" value="1"/>
</dbReference>
<sequence length="711" mass="78495">MEEEEGNEGSARLCPCWPPSRHHREGKSRNGLMMEEENERNGKKSDKEKNGNRRRPNKDGENRQIGQIGRNTSPNRIRRFFTSIRERVVARVGASNTSESTGAVASAASAMAPRATRFGPVSQSLTGVLERISQARAAVVYSTDVERETGSLVTLLKDAGVEDPLCLRVDDEAKGFLHRLTLRTNWPLVYVKGDAVGGLEELSKIAKNGHLTEWLKEHQYDLVVLGGGSGGLAAAKEAARLGKKVACLDFVKPSTQGTTWGLGGTCVNVGCIPKKLMHQAAVLGGSLKDARKFGWKLPEGEIGHNWKLMRDGIQDHIGSLNWGYRVQLREKKVDYLNAYGAFTGSHEITCTDKKGKQDKLTADKFLIATGLRPKFPDLPGAKEYTISSDDLFALQYSPGKTLCIGASYVSLECAGFLKGIGLDVTVMVRSILLRGFDQDFAERIREHMIQYGVKFLSAIPTRIEELEPRTKKAAGRLMVYWDVIDKDGVKTEHSEEFNTVLYAIGREARTEDIGLEVVGVDKAKSGKVVGLHEQSQSVPWVYAIGDVLEGKPELTPVAIQAGRVLARRIFTGANELTEYDEVPTTVFTPLEYGCCGLPEEDAIKKYGRDNIIVYHNVFIPLEYTVAERMETKHCYCKLICLKDDEERVVGFHILTPWAGEITQGFAIGMKLGAKKSDFDRLIGIHPTVAENFTTLTLVKKEDGEKLEASGC</sequence>
<organism evidence="16 17">
    <name type="scientific">Mesorhabditis belari</name>
    <dbReference type="NCBI Taxonomy" id="2138241"/>
    <lineage>
        <taxon>Eukaryota</taxon>
        <taxon>Metazoa</taxon>
        <taxon>Ecdysozoa</taxon>
        <taxon>Nematoda</taxon>
        <taxon>Chromadorea</taxon>
        <taxon>Rhabditida</taxon>
        <taxon>Rhabditina</taxon>
        <taxon>Rhabditomorpha</taxon>
        <taxon>Rhabditoidea</taxon>
        <taxon>Rhabditidae</taxon>
        <taxon>Mesorhabditinae</taxon>
        <taxon>Mesorhabditis</taxon>
    </lineage>
</organism>
<dbReference type="GO" id="GO:0004362">
    <property type="term" value="F:glutathione-disulfide reductase (NADPH) activity"/>
    <property type="evidence" value="ECO:0007669"/>
    <property type="project" value="TreeGrafter"/>
</dbReference>
<keyword evidence="10 12" id="KW-0676">Redox-active center</keyword>
<dbReference type="InterPro" id="IPR004099">
    <property type="entry name" value="Pyr_nucl-diS_OxRdtase_dimer"/>
</dbReference>
<dbReference type="GO" id="GO:0004791">
    <property type="term" value="F:thioredoxin-disulfide reductase (NADPH) activity"/>
    <property type="evidence" value="ECO:0007669"/>
    <property type="project" value="UniProtKB-EC"/>
</dbReference>
<dbReference type="FunFam" id="3.30.390.30:FF:000004">
    <property type="entry name" value="Thioredoxin reductase 1, cytoplasmic"/>
    <property type="match status" value="1"/>
</dbReference>
<dbReference type="PROSITE" id="PS51354">
    <property type="entry name" value="GLUTAREDOXIN_2"/>
    <property type="match status" value="1"/>
</dbReference>
<evidence type="ECO:0000256" key="5">
    <source>
        <dbReference type="ARBA" id="ARBA00022827"/>
    </source>
</evidence>
<keyword evidence="4 12" id="KW-0285">Flavoprotein</keyword>
<dbReference type="InterPro" id="IPR006338">
    <property type="entry name" value="Thioredoxin/glutathione_Rdtase"/>
</dbReference>
<dbReference type="GO" id="GO:0045454">
    <property type="term" value="P:cell redox homeostasis"/>
    <property type="evidence" value="ECO:0007669"/>
    <property type="project" value="InterPro"/>
</dbReference>
<dbReference type="AlphaFoldDB" id="A0AAF3J4Y4"/>
<protein>
    <recommendedName>
        <fullName evidence="3">thioredoxin-disulfide reductase (NADPH)</fullName>
        <ecNumber evidence="3">1.8.1.9</ecNumber>
    </recommendedName>
</protein>
<evidence type="ECO:0000256" key="7">
    <source>
        <dbReference type="ARBA" id="ARBA00022933"/>
    </source>
</evidence>
<dbReference type="InterPro" id="IPR012999">
    <property type="entry name" value="Pyr_OxRdtase_I_AS"/>
</dbReference>
<evidence type="ECO:0000256" key="13">
    <source>
        <dbReference type="SAM" id="MobiDB-lite"/>
    </source>
</evidence>
<keyword evidence="9" id="KW-1015">Disulfide bond</keyword>
<dbReference type="NCBIfam" id="TIGR01438">
    <property type="entry name" value="TGR"/>
    <property type="match status" value="1"/>
</dbReference>
<accession>A0AAF3J4Y4</accession>
<dbReference type="GO" id="GO:0034599">
    <property type="term" value="P:cellular response to oxidative stress"/>
    <property type="evidence" value="ECO:0007669"/>
    <property type="project" value="TreeGrafter"/>
</dbReference>
<dbReference type="GO" id="GO:0050660">
    <property type="term" value="F:flavin adenine dinucleotide binding"/>
    <property type="evidence" value="ECO:0007669"/>
    <property type="project" value="InterPro"/>
</dbReference>
<evidence type="ECO:0000256" key="1">
    <source>
        <dbReference type="ARBA" id="ARBA00001974"/>
    </source>
</evidence>
<dbReference type="InterPro" id="IPR036249">
    <property type="entry name" value="Thioredoxin-like_sf"/>
</dbReference>
<dbReference type="InterPro" id="IPR046952">
    <property type="entry name" value="GSHR/TRXR-like"/>
</dbReference>
<keyword evidence="5 12" id="KW-0274">FAD</keyword>
<dbReference type="PANTHER" id="PTHR42737">
    <property type="entry name" value="GLUTATHIONE REDUCTASE"/>
    <property type="match status" value="1"/>
</dbReference>
<dbReference type="Gene3D" id="3.50.50.60">
    <property type="entry name" value="FAD/NAD(P)-binding domain"/>
    <property type="match status" value="2"/>
</dbReference>
<evidence type="ECO:0000256" key="3">
    <source>
        <dbReference type="ARBA" id="ARBA00012610"/>
    </source>
</evidence>
<dbReference type="Pfam" id="PF02852">
    <property type="entry name" value="Pyr_redox_dim"/>
    <property type="match status" value="1"/>
</dbReference>
<feature type="region of interest" description="Disordered" evidence="13">
    <location>
        <begin position="1"/>
        <end position="74"/>
    </location>
</feature>
<dbReference type="PANTHER" id="PTHR42737:SF8">
    <property type="entry name" value="THIOREDOXIN-DISULFIDE REDUCTASE"/>
    <property type="match status" value="1"/>
</dbReference>
<evidence type="ECO:0000256" key="4">
    <source>
        <dbReference type="ARBA" id="ARBA00022630"/>
    </source>
</evidence>
<keyword evidence="7" id="KW-0712">Selenocysteine</keyword>
<evidence type="ECO:0000313" key="17">
    <source>
        <dbReference type="WBParaSite" id="MBELARI_LOCUS16465"/>
    </source>
</evidence>
<dbReference type="PRINTS" id="PR00411">
    <property type="entry name" value="PNDRDTASEI"/>
</dbReference>
<dbReference type="InterPro" id="IPR016156">
    <property type="entry name" value="FAD/NAD-linked_Rdtase_dimer_sf"/>
</dbReference>
<keyword evidence="16" id="KW-1185">Reference proteome</keyword>
<evidence type="ECO:0000259" key="14">
    <source>
        <dbReference type="Pfam" id="PF02852"/>
    </source>
</evidence>
<dbReference type="InterPro" id="IPR023753">
    <property type="entry name" value="FAD/NAD-binding_dom"/>
</dbReference>
<keyword evidence="8 12" id="KW-0560">Oxidoreductase</keyword>
<comment type="cofactor">
    <cofactor evidence="1">
        <name>FAD</name>
        <dbReference type="ChEBI" id="CHEBI:57692"/>
    </cofactor>
</comment>
<dbReference type="PRINTS" id="PR00368">
    <property type="entry name" value="FADPNR"/>
</dbReference>
<evidence type="ECO:0000259" key="15">
    <source>
        <dbReference type="Pfam" id="PF07992"/>
    </source>
</evidence>
<dbReference type="GO" id="GO:0005829">
    <property type="term" value="C:cytosol"/>
    <property type="evidence" value="ECO:0007669"/>
    <property type="project" value="TreeGrafter"/>
</dbReference>
<evidence type="ECO:0000256" key="9">
    <source>
        <dbReference type="ARBA" id="ARBA00023157"/>
    </source>
</evidence>
<reference evidence="17" key="1">
    <citation type="submission" date="2024-02" db="UniProtKB">
        <authorList>
            <consortium name="WormBaseParasite"/>
        </authorList>
    </citation>
    <scope>IDENTIFICATION</scope>
</reference>
<evidence type="ECO:0000256" key="10">
    <source>
        <dbReference type="ARBA" id="ARBA00023284"/>
    </source>
</evidence>
<comment type="similarity">
    <text evidence="2 12">Belongs to the class-I pyridine nucleotide-disulfide oxidoreductase family.</text>
</comment>
<dbReference type="WBParaSite" id="MBELARI_LOCUS16465">
    <property type="protein sequence ID" value="MBELARI_LOCUS16465"/>
    <property type="gene ID" value="MBELARI_LOCUS16465"/>
</dbReference>
<feature type="domain" description="FAD/NAD(P)-binding" evidence="15">
    <location>
        <begin position="220"/>
        <end position="562"/>
    </location>
</feature>
<dbReference type="InterPro" id="IPR036188">
    <property type="entry name" value="FAD/NAD-bd_sf"/>
</dbReference>
<evidence type="ECO:0000256" key="6">
    <source>
        <dbReference type="ARBA" id="ARBA00022857"/>
    </source>
</evidence>
<dbReference type="GO" id="GO:0005739">
    <property type="term" value="C:mitochondrion"/>
    <property type="evidence" value="ECO:0007669"/>
    <property type="project" value="TreeGrafter"/>
</dbReference>
<proteinExistence type="inferred from homology"/>
<dbReference type="Gene3D" id="3.40.30.10">
    <property type="entry name" value="Glutaredoxin"/>
    <property type="match status" value="1"/>
</dbReference>
<evidence type="ECO:0000256" key="11">
    <source>
        <dbReference type="ARBA" id="ARBA00048132"/>
    </source>
</evidence>
<dbReference type="PROSITE" id="PS00076">
    <property type="entry name" value="PYRIDINE_REDOX_1"/>
    <property type="match status" value="1"/>
</dbReference>
<keyword evidence="6" id="KW-0521">NADP</keyword>
<dbReference type="FunFam" id="3.50.50.60:FF:000190">
    <property type="entry name" value="Thioredoxin reductase"/>
    <property type="match status" value="1"/>
</dbReference>
<dbReference type="SUPFAM" id="SSF51905">
    <property type="entry name" value="FAD/NAD(P)-binding domain"/>
    <property type="match status" value="2"/>
</dbReference>
<dbReference type="Proteomes" id="UP000887575">
    <property type="component" value="Unassembled WGS sequence"/>
</dbReference>
<dbReference type="GO" id="GO:0006749">
    <property type="term" value="P:glutathione metabolic process"/>
    <property type="evidence" value="ECO:0007669"/>
    <property type="project" value="TreeGrafter"/>
</dbReference>
<evidence type="ECO:0000313" key="16">
    <source>
        <dbReference type="Proteomes" id="UP000887575"/>
    </source>
</evidence>
<evidence type="ECO:0000256" key="2">
    <source>
        <dbReference type="ARBA" id="ARBA00007532"/>
    </source>
</evidence>
<evidence type="ECO:0000256" key="8">
    <source>
        <dbReference type="ARBA" id="ARBA00023002"/>
    </source>
</evidence>
<comment type="catalytic activity">
    <reaction evidence="11">
        <text>[thioredoxin]-dithiol + NADP(+) = [thioredoxin]-disulfide + NADPH + H(+)</text>
        <dbReference type="Rhea" id="RHEA:20345"/>
        <dbReference type="Rhea" id="RHEA-COMP:10698"/>
        <dbReference type="Rhea" id="RHEA-COMP:10700"/>
        <dbReference type="ChEBI" id="CHEBI:15378"/>
        <dbReference type="ChEBI" id="CHEBI:29950"/>
        <dbReference type="ChEBI" id="CHEBI:50058"/>
        <dbReference type="ChEBI" id="CHEBI:57783"/>
        <dbReference type="ChEBI" id="CHEBI:58349"/>
        <dbReference type="EC" id="1.8.1.9"/>
    </reaction>
</comment>
<feature type="domain" description="Pyridine nucleotide-disulphide oxidoreductase dimerisation" evidence="14">
    <location>
        <begin position="582"/>
        <end position="694"/>
    </location>
</feature>
<evidence type="ECO:0000256" key="12">
    <source>
        <dbReference type="RuleBase" id="RU003691"/>
    </source>
</evidence>
<dbReference type="SUPFAM" id="SSF52833">
    <property type="entry name" value="Thioredoxin-like"/>
    <property type="match status" value="1"/>
</dbReference>